<dbReference type="InterPro" id="IPR000749">
    <property type="entry name" value="ATP-guanido_PTrfase"/>
</dbReference>
<dbReference type="EC" id="2.7.14.1" evidence="5"/>
<keyword evidence="1 5" id="KW-0808">Transferase</keyword>
<evidence type="ECO:0000256" key="4">
    <source>
        <dbReference type="ARBA" id="ARBA00022840"/>
    </source>
</evidence>
<dbReference type="NCBIfam" id="NF002194">
    <property type="entry name" value="PRK01059.1-4"/>
    <property type="match status" value="1"/>
</dbReference>
<organism evidence="9 10">
    <name type="scientific">Orenia marismortui</name>
    <dbReference type="NCBI Taxonomy" id="46469"/>
    <lineage>
        <taxon>Bacteria</taxon>
        <taxon>Bacillati</taxon>
        <taxon>Bacillota</taxon>
        <taxon>Clostridia</taxon>
        <taxon>Halanaerobiales</taxon>
        <taxon>Halobacteroidaceae</taxon>
        <taxon>Orenia</taxon>
    </lineage>
</organism>
<keyword evidence="3 5" id="KW-0418">Kinase</keyword>
<accession>A0A4R8H2G9</accession>
<dbReference type="SUPFAM" id="SSF55931">
    <property type="entry name" value="Glutamine synthetase/guanido kinase"/>
    <property type="match status" value="1"/>
</dbReference>
<dbReference type="PANTHER" id="PTHR11547:SF38">
    <property type="entry name" value="ARGININE KINASE 1-RELATED"/>
    <property type="match status" value="1"/>
</dbReference>
<keyword evidence="4 5" id="KW-0067">ATP-binding</keyword>
<reference evidence="9 10" key="1">
    <citation type="submission" date="2019-03" db="EMBL/GenBank/DDBJ databases">
        <title>Subsurface microbial communities from deep shales in Ohio and West Virginia, USA.</title>
        <authorList>
            <person name="Wrighton K."/>
        </authorList>
    </citation>
    <scope>NUCLEOTIDE SEQUENCE [LARGE SCALE GENOMIC DNA]</scope>
    <source>
        <strain evidence="9 10">MSL 6dP</strain>
    </source>
</reference>
<evidence type="ECO:0000259" key="8">
    <source>
        <dbReference type="PROSITE" id="PS51510"/>
    </source>
</evidence>
<dbReference type="GO" id="GO:0005615">
    <property type="term" value="C:extracellular space"/>
    <property type="evidence" value="ECO:0007669"/>
    <property type="project" value="TreeGrafter"/>
</dbReference>
<protein>
    <recommendedName>
        <fullName evidence="5">Protein-arginine kinase</fullName>
        <ecNumber evidence="5">2.7.14.1</ecNumber>
    </recommendedName>
</protein>
<evidence type="ECO:0000313" key="9">
    <source>
        <dbReference type="EMBL" id="TDX49318.1"/>
    </source>
</evidence>
<feature type="short sequence motif" description="RDXXRA motif of the pArg binding pocket involved in allosteric regulation" evidence="5">
    <location>
        <begin position="331"/>
        <end position="336"/>
    </location>
</feature>
<feature type="binding site" evidence="5 6">
    <location>
        <begin position="170"/>
        <end position="174"/>
    </location>
    <ligand>
        <name>ATP</name>
        <dbReference type="ChEBI" id="CHEBI:30616"/>
    </ligand>
</feature>
<evidence type="ECO:0000256" key="2">
    <source>
        <dbReference type="ARBA" id="ARBA00022741"/>
    </source>
</evidence>
<feature type="binding site" evidence="5 6">
    <location>
        <begin position="23"/>
        <end position="27"/>
    </location>
    <ligand>
        <name>ATP</name>
        <dbReference type="ChEBI" id="CHEBI:30616"/>
    </ligand>
</feature>
<comment type="activity regulation">
    <text evidence="5">Appears to be allosterically activated by the binding of pArg-containing polypeptides to the pArg-binding pocket localized in the C-terminal domain of McsB.</text>
</comment>
<dbReference type="GO" id="GO:1990424">
    <property type="term" value="F:protein arginine kinase activity"/>
    <property type="evidence" value="ECO:0007669"/>
    <property type="project" value="UniProtKB-EC"/>
</dbReference>
<comment type="similarity">
    <text evidence="5 6 7">Belongs to the ATP:guanido phosphotransferase family.</text>
</comment>
<evidence type="ECO:0000313" key="10">
    <source>
        <dbReference type="Proteomes" id="UP000295832"/>
    </source>
</evidence>
<dbReference type="Pfam" id="PF00217">
    <property type="entry name" value="ATP-gua_Ptrans"/>
    <property type="match status" value="1"/>
</dbReference>
<dbReference type="STRING" id="926561.GCA_000379025_02224"/>
<sequence>MLEEDFMSRWMNKIGPESDVVISSRIRLARNLDNICFTNQANNNDLEEILNIINNLLLENNKFNLRLLLLDDFSKTRKKMLVERHLISPDLAKDGRHKAVALSDDETISLMINEEDHLRLQVLYPGLQLQESWDLSDQIDDYLENCIDIAFDEKYGYLTSCPTNVGTGLRASVMIHLPALTMINRVQNIMTAISQLGLAVRGLYGEGTDTVGNLYQISNQVTLGRSEEDIIQNLLEVTHQIIDKERNARSILLKEKELFLKDQIYRAYGTLKYAYKISIQEAMKLISNVRLGIDLGIIKNVDPIILNQLMVIIRPSTLETIKNKDMTLEERDIYRAELIRERFSEEGKDDF</sequence>
<dbReference type="PROSITE" id="PS00112">
    <property type="entry name" value="PHOSPHAGEN_KINASE"/>
    <property type="match status" value="1"/>
</dbReference>
<proteinExistence type="inferred from homology"/>
<dbReference type="HAMAP" id="MF_00602">
    <property type="entry name" value="Prot_Arg_kinase"/>
    <property type="match status" value="1"/>
</dbReference>
<comment type="function">
    <text evidence="5">Catalyzes the specific phosphorylation of arginine residues in proteins.</text>
</comment>
<dbReference type="PANTHER" id="PTHR11547">
    <property type="entry name" value="ARGININE OR CREATINE KINASE"/>
    <property type="match status" value="1"/>
</dbReference>
<comment type="caution">
    <text evidence="9">The sequence shown here is derived from an EMBL/GenBank/DDBJ whole genome shotgun (WGS) entry which is preliminary data.</text>
</comment>
<dbReference type="Proteomes" id="UP000295832">
    <property type="component" value="Unassembled WGS sequence"/>
</dbReference>
<feature type="binding site" evidence="5 6">
    <location>
        <begin position="201"/>
        <end position="206"/>
    </location>
    <ligand>
        <name>ATP</name>
        <dbReference type="ChEBI" id="CHEBI:30616"/>
    </ligand>
</feature>
<dbReference type="InterPro" id="IPR022415">
    <property type="entry name" value="ATP-guanido_PTrfase_AS"/>
</dbReference>
<dbReference type="CDD" id="cd07930">
    <property type="entry name" value="bacterial_phosphagen_kinase"/>
    <property type="match status" value="1"/>
</dbReference>
<dbReference type="RefSeq" id="WP_134117351.1">
    <property type="nucleotide sequence ID" value="NZ_SOEG01000018.1"/>
</dbReference>
<dbReference type="Gene3D" id="3.30.590.10">
    <property type="entry name" value="Glutamine synthetase/guanido kinase, catalytic domain"/>
    <property type="match status" value="1"/>
</dbReference>
<feature type="domain" description="Phosphagen kinase C-terminal" evidence="8">
    <location>
        <begin position="20"/>
        <end position="248"/>
    </location>
</feature>
<dbReference type="GO" id="GO:0046314">
    <property type="term" value="P:phosphocreatine biosynthetic process"/>
    <property type="evidence" value="ECO:0007669"/>
    <property type="project" value="InterPro"/>
</dbReference>
<evidence type="ECO:0000256" key="5">
    <source>
        <dbReference type="HAMAP-Rule" id="MF_00602"/>
    </source>
</evidence>
<keyword evidence="10" id="KW-1185">Reference proteome</keyword>
<evidence type="ECO:0000256" key="7">
    <source>
        <dbReference type="RuleBase" id="RU000505"/>
    </source>
</evidence>
<name>A0A4R8H2G9_9FIRM</name>
<evidence type="ECO:0000256" key="1">
    <source>
        <dbReference type="ARBA" id="ARBA00022679"/>
    </source>
</evidence>
<dbReference type="InterPro" id="IPR023660">
    <property type="entry name" value="Arg_Kinase"/>
</dbReference>
<evidence type="ECO:0000256" key="3">
    <source>
        <dbReference type="ARBA" id="ARBA00022777"/>
    </source>
</evidence>
<dbReference type="GO" id="GO:0004111">
    <property type="term" value="F:creatine kinase activity"/>
    <property type="evidence" value="ECO:0007669"/>
    <property type="project" value="InterPro"/>
</dbReference>
<dbReference type="InterPro" id="IPR022414">
    <property type="entry name" value="ATP-guanido_PTrfase_cat"/>
</dbReference>
<dbReference type="InterPro" id="IPR014746">
    <property type="entry name" value="Gln_synth/guanido_kin_cat_dom"/>
</dbReference>
<evidence type="ECO:0000256" key="6">
    <source>
        <dbReference type="PROSITE-ProRule" id="PRU00843"/>
    </source>
</evidence>
<comment type="catalytic activity">
    <reaction evidence="5">
        <text>L-arginyl-[protein] + ATP = N(omega)-phospho-L-arginyl-[protein] + ADP + H(+)</text>
        <dbReference type="Rhea" id="RHEA:43384"/>
        <dbReference type="Rhea" id="RHEA-COMP:10532"/>
        <dbReference type="Rhea" id="RHEA-COMP:10533"/>
        <dbReference type="ChEBI" id="CHEBI:15378"/>
        <dbReference type="ChEBI" id="CHEBI:29965"/>
        <dbReference type="ChEBI" id="CHEBI:30616"/>
        <dbReference type="ChEBI" id="CHEBI:83226"/>
        <dbReference type="ChEBI" id="CHEBI:456216"/>
        <dbReference type="EC" id="2.7.14.1"/>
    </reaction>
</comment>
<dbReference type="PROSITE" id="PS51510">
    <property type="entry name" value="PHOSPHAGEN_KINASE_C"/>
    <property type="match status" value="1"/>
</dbReference>
<keyword evidence="2 5" id="KW-0547">Nucleotide-binding</keyword>
<feature type="binding site" evidence="5 6">
    <location>
        <position position="85"/>
    </location>
    <ligand>
        <name>ATP</name>
        <dbReference type="ChEBI" id="CHEBI:30616"/>
    </ligand>
</feature>
<dbReference type="GO" id="GO:0005524">
    <property type="term" value="F:ATP binding"/>
    <property type="evidence" value="ECO:0007669"/>
    <property type="project" value="UniProtKB-UniRule"/>
</dbReference>
<dbReference type="EMBL" id="SOEG01000018">
    <property type="protein sequence ID" value="TDX49318.1"/>
    <property type="molecule type" value="Genomic_DNA"/>
</dbReference>
<keyword evidence="5" id="KW-0021">Allosteric enzyme</keyword>
<feature type="binding site" evidence="5 6">
    <location>
        <position position="119"/>
    </location>
    <ligand>
        <name>ATP</name>
        <dbReference type="ChEBI" id="CHEBI:30616"/>
    </ligand>
</feature>
<dbReference type="AlphaFoldDB" id="A0A4R8H2G9"/>
<gene>
    <name evidence="5" type="primary">mcsB</name>
    <name evidence="9" type="ORF">C7959_11872</name>
</gene>